<dbReference type="RefSeq" id="WP_153407632.1">
    <property type="nucleotide sequence ID" value="NZ_WEGK01000001.1"/>
</dbReference>
<evidence type="ECO:0000259" key="2">
    <source>
        <dbReference type="Pfam" id="PF08327"/>
    </source>
</evidence>
<comment type="caution">
    <text evidence="3">The sequence shown here is derived from an EMBL/GenBank/DDBJ whole genome shotgun (WGS) entry which is preliminary data.</text>
</comment>
<evidence type="ECO:0000313" key="4">
    <source>
        <dbReference type="Proteomes" id="UP000438448"/>
    </source>
</evidence>
<dbReference type="EMBL" id="WEGK01000001">
    <property type="protein sequence ID" value="MQY17638.1"/>
    <property type="molecule type" value="Genomic_DNA"/>
</dbReference>
<accession>A0A7K0CW33</accession>
<gene>
    <name evidence="3" type="ORF">NRB20_07020</name>
</gene>
<dbReference type="InterPro" id="IPR023393">
    <property type="entry name" value="START-like_dom_sf"/>
</dbReference>
<comment type="similarity">
    <text evidence="1">Belongs to the AHA1 family.</text>
</comment>
<evidence type="ECO:0000256" key="1">
    <source>
        <dbReference type="ARBA" id="ARBA00006817"/>
    </source>
</evidence>
<dbReference type="Proteomes" id="UP000438448">
    <property type="component" value="Unassembled WGS sequence"/>
</dbReference>
<proteinExistence type="inferred from homology"/>
<reference evidence="3 4" key="1">
    <citation type="submission" date="2019-10" db="EMBL/GenBank/DDBJ databases">
        <title>Nocardia macrotermitis sp. nov. and Nocardia aurantia sp. nov., isolated from the gut of fungus growing-termite Macrotermes natalensis.</title>
        <authorList>
            <person name="Benndorf R."/>
            <person name="Schwitalla J."/>
            <person name="Martin K."/>
            <person name="De Beer W."/>
            <person name="Kaster A.-K."/>
            <person name="Vollmers J."/>
            <person name="Poulsen M."/>
            <person name="Beemelmanns C."/>
        </authorList>
    </citation>
    <scope>NUCLEOTIDE SEQUENCE [LARGE SCALE GENOMIC DNA]</scope>
    <source>
        <strain evidence="3 4">RB20</strain>
    </source>
</reference>
<feature type="domain" description="Activator of Hsp90 ATPase homologue 1/2-like C-terminal" evidence="2">
    <location>
        <begin position="16"/>
        <end position="144"/>
    </location>
</feature>
<protein>
    <recommendedName>
        <fullName evidence="2">Activator of Hsp90 ATPase homologue 1/2-like C-terminal domain-containing protein</fullName>
    </recommendedName>
</protein>
<name>A0A7K0CW33_9NOCA</name>
<sequence length="148" mass="16776">MCDTATAIELDHYYPHPPEKVWRALTAPTLMAQWMMEPIGFEPLAGNTFEMRTRPMPGQDFSGHIHGEVLEAVAPELLRMTWNDARSDTPTGWIITWQLRPEGHGTRILFSHTGFAPDYPLMQRARSIMSPGWAAMLDNLDTVLTRAN</sequence>
<dbReference type="SUPFAM" id="SSF55961">
    <property type="entry name" value="Bet v1-like"/>
    <property type="match status" value="1"/>
</dbReference>
<organism evidence="3 4">
    <name type="scientific">Nocardia macrotermitis</name>
    <dbReference type="NCBI Taxonomy" id="2585198"/>
    <lineage>
        <taxon>Bacteria</taxon>
        <taxon>Bacillati</taxon>
        <taxon>Actinomycetota</taxon>
        <taxon>Actinomycetes</taxon>
        <taxon>Mycobacteriales</taxon>
        <taxon>Nocardiaceae</taxon>
        <taxon>Nocardia</taxon>
    </lineage>
</organism>
<dbReference type="Gene3D" id="3.30.530.20">
    <property type="match status" value="1"/>
</dbReference>
<dbReference type="Pfam" id="PF08327">
    <property type="entry name" value="AHSA1"/>
    <property type="match status" value="1"/>
</dbReference>
<evidence type="ECO:0000313" key="3">
    <source>
        <dbReference type="EMBL" id="MQY17638.1"/>
    </source>
</evidence>
<dbReference type="OrthoDB" id="9803476at2"/>
<dbReference type="AlphaFoldDB" id="A0A7K0CW33"/>
<dbReference type="CDD" id="cd07814">
    <property type="entry name" value="SRPBCC_CalC_Aha1-like"/>
    <property type="match status" value="1"/>
</dbReference>
<keyword evidence="4" id="KW-1185">Reference proteome</keyword>
<dbReference type="InterPro" id="IPR013538">
    <property type="entry name" value="ASHA1/2-like_C"/>
</dbReference>